<dbReference type="GO" id="GO:0016020">
    <property type="term" value="C:membrane"/>
    <property type="evidence" value="ECO:0007669"/>
    <property type="project" value="TreeGrafter"/>
</dbReference>
<dbReference type="GO" id="GO:1990745">
    <property type="term" value="C:EARP complex"/>
    <property type="evidence" value="ECO:0007669"/>
    <property type="project" value="TreeGrafter"/>
</dbReference>
<dbReference type="EMBL" id="MU854565">
    <property type="protein sequence ID" value="KAK4032908.1"/>
    <property type="molecule type" value="Genomic_DNA"/>
</dbReference>
<dbReference type="Pfam" id="PF08700">
    <property type="entry name" value="VPS51_Exo84_N"/>
    <property type="match status" value="1"/>
</dbReference>
<keyword evidence="2" id="KW-0445">Lipid transport</keyword>
<keyword evidence="2" id="KW-0333">Golgi apparatus</keyword>
<name>A0AAN6SMP2_9PEZI</name>
<evidence type="ECO:0000313" key="5">
    <source>
        <dbReference type="Proteomes" id="UP001303115"/>
    </source>
</evidence>
<feature type="region of interest" description="Disordered" evidence="3">
    <location>
        <begin position="216"/>
        <end position="237"/>
    </location>
</feature>
<dbReference type="GO" id="GO:0000938">
    <property type="term" value="C:GARP complex"/>
    <property type="evidence" value="ECO:0007669"/>
    <property type="project" value="UniProtKB-UniRule"/>
</dbReference>
<keyword evidence="2" id="KW-0813">Transport</keyword>
<feature type="region of interest" description="Disordered" evidence="3">
    <location>
        <begin position="1"/>
        <end position="61"/>
    </location>
</feature>
<dbReference type="GO" id="GO:0007030">
    <property type="term" value="P:Golgi organization"/>
    <property type="evidence" value="ECO:0007669"/>
    <property type="project" value="UniProtKB-UniRule"/>
</dbReference>
<dbReference type="GO" id="GO:0042147">
    <property type="term" value="P:retrograde transport, endosome to Golgi"/>
    <property type="evidence" value="ECO:0007669"/>
    <property type="project" value="UniProtKB-UniRule"/>
</dbReference>
<organism evidence="4 5">
    <name type="scientific">Parachaetomium inaequale</name>
    <dbReference type="NCBI Taxonomy" id="2588326"/>
    <lineage>
        <taxon>Eukaryota</taxon>
        <taxon>Fungi</taxon>
        <taxon>Dikarya</taxon>
        <taxon>Ascomycota</taxon>
        <taxon>Pezizomycotina</taxon>
        <taxon>Sordariomycetes</taxon>
        <taxon>Sordariomycetidae</taxon>
        <taxon>Sordariales</taxon>
        <taxon>Chaetomiaceae</taxon>
        <taxon>Parachaetomium</taxon>
    </lineage>
</organism>
<proteinExistence type="inferred from homology"/>
<evidence type="ECO:0000313" key="4">
    <source>
        <dbReference type="EMBL" id="KAK4032908.1"/>
    </source>
</evidence>
<comment type="function">
    <text evidence="2">Acts as component of the GARP complex that is involved in retrograde transport from early and late endosomes to the trans-Golgi network (TGN).</text>
</comment>
<dbReference type="InterPro" id="IPR014812">
    <property type="entry name" value="Vps51"/>
</dbReference>
<keyword evidence="5" id="KW-1185">Reference proteome</keyword>
<comment type="subunit">
    <text evidence="2">Component of the Golgi-associated retrograde protein (GARP) complex.</text>
</comment>
<dbReference type="GO" id="GO:0032456">
    <property type="term" value="P:endocytic recycling"/>
    <property type="evidence" value="ECO:0007669"/>
    <property type="project" value="TreeGrafter"/>
</dbReference>
<feature type="compositionally biased region" description="Low complexity" evidence="3">
    <location>
        <begin position="16"/>
        <end position="53"/>
    </location>
</feature>
<evidence type="ECO:0000256" key="3">
    <source>
        <dbReference type="SAM" id="MobiDB-lite"/>
    </source>
</evidence>
<dbReference type="AlphaFoldDB" id="A0AAN6SMP2"/>
<dbReference type="PANTHER" id="PTHR15954:SF4">
    <property type="entry name" value="VACUOLAR PROTEIN SORTING-ASSOCIATED PROTEIN 51 HOMOLOG"/>
    <property type="match status" value="1"/>
</dbReference>
<reference evidence="5" key="1">
    <citation type="journal article" date="2023" name="Mol. Phylogenet. Evol.">
        <title>Genome-scale phylogeny and comparative genomics of the fungal order Sordariales.</title>
        <authorList>
            <person name="Hensen N."/>
            <person name="Bonometti L."/>
            <person name="Westerberg I."/>
            <person name="Brannstrom I.O."/>
            <person name="Guillou S."/>
            <person name="Cros-Aarteil S."/>
            <person name="Calhoun S."/>
            <person name="Haridas S."/>
            <person name="Kuo A."/>
            <person name="Mondo S."/>
            <person name="Pangilinan J."/>
            <person name="Riley R."/>
            <person name="LaButti K."/>
            <person name="Andreopoulos B."/>
            <person name="Lipzen A."/>
            <person name="Chen C."/>
            <person name="Yan M."/>
            <person name="Daum C."/>
            <person name="Ng V."/>
            <person name="Clum A."/>
            <person name="Steindorff A."/>
            <person name="Ohm R.A."/>
            <person name="Martin F."/>
            <person name="Silar P."/>
            <person name="Natvig D.O."/>
            <person name="Lalanne C."/>
            <person name="Gautier V."/>
            <person name="Ament-Velasquez S.L."/>
            <person name="Kruys A."/>
            <person name="Hutchinson M.I."/>
            <person name="Powell A.J."/>
            <person name="Barry K."/>
            <person name="Miller A.N."/>
            <person name="Grigoriev I.V."/>
            <person name="Debuchy R."/>
            <person name="Gladieux P."/>
            <person name="Hiltunen Thoren M."/>
            <person name="Johannesson H."/>
        </authorList>
    </citation>
    <scope>NUCLEOTIDE SEQUENCE [LARGE SCALE GENOMIC DNA]</scope>
    <source>
        <strain evidence="5">CBS 284.82</strain>
    </source>
</reference>
<feature type="region of interest" description="Disordered" evidence="3">
    <location>
        <begin position="296"/>
        <end position="317"/>
    </location>
</feature>
<keyword evidence="2" id="KW-0653">Protein transport</keyword>
<gene>
    <name evidence="4" type="ORF">C8A01DRAFT_40649</name>
</gene>
<protein>
    <recommendedName>
        <fullName evidence="2">Vacuolar protein sorting-associated protein 51 homolog</fullName>
    </recommendedName>
</protein>
<dbReference type="GO" id="GO:0005829">
    <property type="term" value="C:cytosol"/>
    <property type="evidence" value="ECO:0007669"/>
    <property type="project" value="GOC"/>
</dbReference>
<dbReference type="PANTHER" id="PTHR15954">
    <property type="entry name" value="VACUOLAR PROTEIN SORTING-ASSOCIATED PROTEIN 51 HOMOLOG"/>
    <property type="match status" value="1"/>
</dbReference>
<dbReference type="GO" id="GO:0015031">
    <property type="term" value="P:protein transport"/>
    <property type="evidence" value="ECO:0007669"/>
    <property type="project" value="UniProtKB-UniRule"/>
</dbReference>
<comment type="similarity">
    <text evidence="1 2">Belongs to the VPS51 family.</text>
</comment>
<dbReference type="Proteomes" id="UP001303115">
    <property type="component" value="Unassembled WGS sequence"/>
</dbReference>
<evidence type="ECO:0000256" key="1">
    <source>
        <dbReference type="ARBA" id="ARBA00006080"/>
    </source>
</evidence>
<comment type="subcellular location">
    <subcellularLocation>
        <location evidence="2">Golgi apparatus</location>
        <location evidence="2">trans-Golgi network</location>
    </subcellularLocation>
</comment>
<comment type="caution">
    <text evidence="4">The sequence shown here is derived from an EMBL/GenBank/DDBJ whole genome shotgun (WGS) entry which is preliminary data.</text>
</comment>
<feature type="compositionally biased region" description="Gly residues" evidence="3">
    <location>
        <begin position="223"/>
        <end position="233"/>
    </location>
</feature>
<sequence length="317" mass="33908">MSTIASPRDPSAPFPRRTNSSIITPTSSSRPSLDAPASTSGSPNTSTTTTTTTHSKRGSNRAALREYYNLRAAANNKPLPSTPTVEITDHLDNTTTTIPSTSELDTPDFHPDTYIAHLLSTSTLADLLRTYTRVLGEMRALDAEKKALVYDNYSKLIAATETIRRMRAAAQNSTDGIGGGGNGGGSGEALEGLVEGIYRVAVGLRGEVREGIVERERLRQGQAEGGEGDAGGGDGRRERTRALAREVVKVPGRVRRLVEEGREEEARREWEAPRRLLVRWRELGLGGEEVGALIEEGDVALRGGGEGEGSENSSVAA</sequence>
<dbReference type="GO" id="GO:0048193">
    <property type="term" value="P:Golgi vesicle transport"/>
    <property type="evidence" value="ECO:0007669"/>
    <property type="project" value="TreeGrafter"/>
</dbReference>
<evidence type="ECO:0000256" key="2">
    <source>
        <dbReference type="RuleBase" id="RU368010"/>
    </source>
</evidence>
<dbReference type="GO" id="GO:0006869">
    <property type="term" value="P:lipid transport"/>
    <property type="evidence" value="ECO:0007669"/>
    <property type="project" value="UniProtKB-UniRule"/>
</dbReference>
<accession>A0AAN6SMP2</accession>